<dbReference type="Proteomes" id="UP000037446">
    <property type="component" value="Unassembled WGS sequence"/>
</dbReference>
<dbReference type="Pfam" id="PF14452">
    <property type="entry name" value="Multi_ubiq"/>
    <property type="match status" value="1"/>
</dbReference>
<evidence type="ECO:0000313" key="3">
    <source>
        <dbReference type="Proteomes" id="UP000037446"/>
    </source>
</evidence>
<reference evidence="3" key="1">
    <citation type="submission" date="2015-02" db="EMBL/GenBank/DDBJ databases">
        <authorList>
            <person name="Lima A.O."/>
            <person name="Cabral A."/>
            <person name="Porto L.M."/>
            <person name="Silva M.A."/>
        </authorList>
    </citation>
    <scope>NUCLEOTIDE SEQUENCE [LARGE SCALE GENOMIC DNA]</scope>
    <source>
        <strain evidence="3">LAMA 915</strain>
    </source>
</reference>
<dbReference type="STRING" id="1306953.J121_1685"/>
<evidence type="ECO:0000259" key="1">
    <source>
        <dbReference type="Pfam" id="PF14452"/>
    </source>
</evidence>
<gene>
    <name evidence="2" type="ORF">J121_1685</name>
</gene>
<dbReference type="AlphaFoldDB" id="A0A0L1KAI2"/>
<protein>
    <recommendedName>
        <fullName evidence="1">Multi-ubiquitin domain-containing protein</fullName>
    </recommendedName>
</protein>
<sequence length="87" mass="9589">MTNDKEKKVKQTTIIVNGREKTVSGKEIGFDELVRLAFEKPPIGQNICFTITFRKAMGNKPEGTLAEGDTVKVKKGTIFNVTATDKS</sequence>
<proteinExistence type="predicted"/>
<dbReference type="PATRIC" id="fig|1306953.7.peg.1729"/>
<name>A0A0L1KAI2_9SPHN</name>
<comment type="caution">
    <text evidence="2">The sequence shown here is derived from an EMBL/GenBank/DDBJ whole genome shotgun (WGS) entry which is preliminary data.</text>
</comment>
<evidence type="ECO:0000313" key="2">
    <source>
        <dbReference type="EMBL" id="KNH01055.1"/>
    </source>
</evidence>
<dbReference type="EMBL" id="JYNE01000028">
    <property type="protein sequence ID" value="KNH01055.1"/>
    <property type="molecule type" value="Genomic_DNA"/>
</dbReference>
<accession>A0A0L1KAI2</accession>
<dbReference type="InterPro" id="IPR027802">
    <property type="entry name" value="Multi-ubiquitin_dom"/>
</dbReference>
<feature type="domain" description="Multi-ubiquitin" evidence="1">
    <location>
        <begin position="13"/>
        <end position="85"/>
    </location>
</feature>
<dbReference type="RefSeq" id="WP_050601793.1">
    <property type="nucleotide sequence ID" value="NZ_JYNE01000028.1"/>
</dbReference>
<organism evidence="2 3">
    <name type="scientific">Qipengyuania citrea LAMA 915</name>
    <dbReference type="NCBI Taxonomy" id="1306953"/>
    <lineage>
        <taxon>Bacteria</taxon>
        <taxon>Pseudomonadati</taxon>
        <taxon>Pseudomonadota</taxon>
        <taxon>Alphaproteobacteria</taxon>
        <taxon>Sphingomonadales</taxon>
        <taxon>Erythrobacteraceae</taxon>
        <taxon>Qipengyuania</taxon>
    </lineage>
</organism>